<proteinExistence type="inferred from homology"/>
<dbReference type="RefSeq" id="WP_038546675.1">
    <property type="nucleotide sequence ID" value="NZ_HG938355.1"/>
</dbReference>
<keyword evidence="5" id="KW-0800">Toxin</keyword>
<dbReference type="EMBL" id="HG938355">
    <property type="protein sequence ID" value="CDN56007.1"/>
    <property type="molecule type" value="Genomic_DNA"/>
</dbReference>
<dbReference type="GO" id="GO:0004540">
    <property type="term" value="F:RNA nuclease activity"/>
    <property type="evidence" value="ECO:0007669"/>
    <property type="project" value="InterPro"/>
</dbReference>
<comment type="function">
    <text evidence="5">Toxic component of a toxin-antitoxin (TA) system. An RNase.</text>
</comment>
<evidence type="ECO:0000256" key="5">
    <source>
        <dbReference type="HAMAP-Rule" id="MF_00265"/>
    </source>
</evidence>
<dbReference type="EC" id="3.1.-.-" evidence="5"/>
<dbReference type="InterPro" id="IPR022907">
    <property type="entry name" value="VapC_family"/>
</dbReference>
<evidence type="ECO:0000256" key="4">
    <source>
        <dbReference type="ARBA" id="ARBA00022801"/>
    </source>
</evidence>
<dbReference type="Proteomes" id="UP000028186">
    <property type="component" value="Chromosome I"/>
</dbReference>
<keyword evidence="5" id="KW-0460">Magnesium</keyword>
<dbReference type="InterPro" id="IPR029060">
    <property type="entry name" value="PIN-like_dom_sf"/>
</dbReference>
<feature type="domain" description="PIN" evidence="6">
    <location>
        <begin position="1"/>
        <end position="141"/>
    </location>
</feature>
<keyword evidence="2 5" id="KW-0540">Nuclease</keyword>
<evidence type="ECO:0000313" key="7">
    <source>
        <dbReference type="EMBL" id="CDN56007.1"/>
    </source>
</evidence>
<comment type="similarity">
    <text evidence="5">Belongs to the PINc/VapC protein family.</text>
</comment>
<dbReference type="CDD" id="cd09871">
    <property type="entry name" value="PIN_MtVapC28-VapC30-like"/>
    <property type="match status" value="1"/>
</dbReference>
<dbReference type="InterPro" id="IPR002716">
    <property type="entry name" value="PIN_dom"/>
</dbReference>
<protein>
    <recommendedName>
        <fullName evidence="5">Ribonuclease VapC</fullName>
        <shortName evidence="5">RNase VapC</shortName>
        <ecNumber evidence="5">3.1.-.-</ecNumber>
    </recommendedName>
    <alternativeName>
        <fullName evidence="5">Toxin VapC</fullName>
    </alternativeName>
</protein>
<dbReference type="eggNOG" id="COG3742">
    <property type="taxonomic scope" value="Bacteria"/>
</dbReference>
<name>A0A068TBW9_NEOGA</name>
<evidence type="ECO:0000256" key="3">
    <source>
        <dbReference type="ARBA" id="ARBA00022723"/>
    </source>
</evidence>
<dbReference type="KEGG" id="ngl:RG1141_CH36790"/>
<dbReference type="GO" id="GO:0090729">
    <property type="term" value="F:toxin activity"/>
    <property type="evidence" value="ECO:0007669"/>
    <property type="project" value="UniProtKB-KW"/>
</dbReference>
<keyword evidence="1 5" id="KW-1277">Toxin-antitoxin system</keyword>
<dbReference type="Pfam" id="PF01850">
    <property type="entry name" value="PIN"/>
    <property type="match status" value="1"/>
</dbReference>
<accession>A0A068TBW9</accession>
<keyword evidence="4 5" id="KW-0378">Hydrolase</keyword>
<comment type="cofactor">
    <cofactor evidence="5">
        <name>Mg(2+)</name>
        <dbReference type="ChEBI" id="CHEBI:18420"/>
    </cofactor>
</comment>
<evidence type="ECO:0000256" key="2">
    <source>
        <dbReference type="ARBA" id="ARBA00022722"/>
    </source>
</evidence>
<feature type="binding site" evidence="5">
    <location>
        <position position="4"/>
    </location>
    <ligand>
        <name>Mg(2+)</name>
        <dbReference type="ChEBI" id="CHEBI:18420"/>
    </ligand>
</feature>
<evidence type="ECO:0000256" key="1">
    <source>
        <dbReference type="ARBA" id="ARBA00022649"/>
    </source>
</evidence>
<reference evidence="8" key="1">
    <citation type="journal article" date="2014" name="BMC Genomics">
        <title>Genome sequencing of two Neorhizobium galegae strains reveals a noeT gene responsible for the unusual acetylation of the nodulation factors.</title>
        <authorList>
            <person name="Osterman J."/>
            <person name="Marsh J."/>
            <person name="Laine P.K."/>
            <person name="Zeng Z."/>
            <person name="Alatalo E."/>
            <person name="Sullivan J.T."/>
            <person name="Young J.P."/>
            <person name="Thomas-Oates J."/>
            <person name="Paulin L."/>
            <person name="Lindstrom K."/>
        </authorList>
    </citation>
    <scope>NUCLEOTIDE SEQUENCE [LARGE SCALE GENOMIC DNA]</scope>
    <source>
        <strain evidence="8">HAMBI 1141</strain>
    </source>
</reference>
<evidence type="ECO:0000313" key="8">
    <source>
        <dbReference type="Proteomes" id="UP000028186"/>
    </source>
</evidence>
<dbReference type="GO" id="GO:0016787">
    <property type="term" value="F:hydrolase activity"/>
    <property type="evidence" value="ECO:0007669"/>
    <property type="project" value="UniProtKB-KW"/>
</dbReference>
<gene>
    <name evidence="5" type="primary">vapC</name>
    <name evidence="7" type="ORF">RG1141_CH36790</name>
</gene>
<dbReference type="HAMAP" id="MF_00265">
    <property type="entry name" value="VapC_Nob1"/>
    <property type="match status" value="1"/>
</dbReference>
<dbReference type="HOGENOM" id="CLU_144760_0_0_5"/>
<sequence length="145" mass="15469">MFLDASAIVAILQEEDAGASLLDRIEAAEGPVYYSSLAVFEAVVALSRQRKIETLGEHTSTPPDLIAKTEISVEGFLNEIGAIEVALPAGLHAVALEAARTYGRFVGHPAKLNFGDCFSYAAAKTLRSPLLFVGNDFSRTDIEVA</sequence>
<dbReference type="AlphaFoldDB" id="A0A068TBW9"/>
<dbReference type="PATRIC" id="fig|1028801.3.peg.3745"/>
<evidence type="ECO:0000259" key="6">
    <source>
        <dbReference type="Pfam" id="PF01850"/>
    </source>
</evidence>
<dbReference type="GO" id="GO:0000287">
    <property type="term" value="F:magnesium ion binding"/>
    <property type="evidence" value="ECO:0007669"/>
    <property type="project" value="UniProtKB-UniRule"/>
</dbReference>
<feature type="binding site" evidence="5">
    <location>
        <position position="116"/>
    </location>
    <ligand>
        <name>Mg(2+)</name>
        <dbReference type="ChEBI" id="CHEBI:18420"/>
    </ligand>
</feature>
<keyword evidence="3 5" id="KW-0479">Metal-binding</keyword>
<dbReference type="SUPFAM" id="SSF88723">
    <property type="entry name" value="PIN domain-like"/>
    <property type="match status" value="1"/>
</dbReference>
<organism evidence="7 8">
    <name type="scientific">Neorhizobium galegae bv. officinalis bv. officinalis str. HAMBI 1141</name>
    <dbReference type="NCBI Taxonomy" id="1028801"/>
    <lineage>
        <taxon>Bacteria</taxon>
        <taxon>Pseudomonadati</taxon>
        <taxon>Pseudomonadota</taxon>
        <taxon>Alphaproteobacteria</taxon>
        <taxon>Hyphomicrobiales</taxon>
        <taxon>Rhizobiaceae</taxon>
        <taxon>Rhizobium/Agrobacterium group</taxon>
        <taxon>Neorhizobium</taxon>
    </lineage>
</organism>
<dbReference type="Gene3D" id="3.40.50.1010">
    <property type="entry name" value="5'-nuclease"/>
    <property type="match status" value="1"/>
</dbReference>